<organism evidence="1 2">
    <name type="scientific">Propionibacterium acidifaciens F0233</name>
    <dbReference type="NCBI Taxonomy" id="553198"/>
    <lineage>
        <taxon>Bacteria</taxon>
        <taxon>Bacillati</taxon>
        <taxon>Actinomycetota</taxon>
        <taxon>Actinomycetes</taxon>
        <taxon>Propionibacteriales</taxon>
        <taxon>Propionibacteriaceae</taxon>
        <taxon>Propionibacterium</taxon>
    </lineage>
</organism>
<evidence type="ECO:0000313" key="2">
    <source>
        <dbReference type="Proteomes" id="UP000017052"/>
    </source>
</evidence>
<dbReference type="EMBL" id="ACVN02000210">
    <property type="protein sequence ID" value="ERK54610.1"/>
    <property type="molecule type" value="Genomic_DNA"/>
</dbReference>
<evidence type="ECO:0000313" key="1">
    <source>
        <dbReference type="EMBL" id="ERK54610.1"/>
    </source>
</evidence>
<name>U2PVS9_9ACTN</name>
<sequence>MRDVAERVAGRRGGDRGVDGLQLVVRRLLGLVAHERVDGEAAP</sequence>
<protein>
    <submittedName>
        <fullName evidence="1">Uncharacterized protein</fullName>
    </submittedName>
</protein>
<gene>
    <name evidence="1" type="ORF">HMPREF0682_2462</name>
</gene>
<comment type="caution">
    <text evidence="1">The sequence shown here is derived from an EMBL/GenBank/DDBJ whole genome shotgun (WGS) entry which is preliminary data.</text>
</comment>
<proteinExistence type="predicted"/>
<accession>U2PVS9</accession>
<reference evidence="1" key="1">
    <citation type="submission" date="2013-08" db="EMBL/GenBank/DDBJ databases">
        <authorList>
            <person name="Durkin A.S."/>
            <person name="Haft D.R."/>
            <person name="McCorrison J."/>
            <person name="Torralba M."/>
            <person name="Gillis M."/>
            <person name="Haft D.H."/>
            <person name="Methe B."/>
            <person name="Sutton G."/>
            <person name="Nelson K.E."/>
        </authorList>
    </citation>
    <scope>NUCLEOTIDE SEQUENCE [LARGE SCALE GENOMIC DNA]</scope>
    <source>
        <strain evidence="1">F0233</strain>
    </source>
</reference>
<dbReference type="AlphaFoldDB" id="U2PVS9"/>
<keyword evidence="2" id="KW-1185">Reference proteome</keyword>
<dbReference type="Proteomes" id="UP000017052">
    <property type="component" value="Unassembled WGS sequence"/>
</dbReference>